<feature type="region of interest" description="Disordered" evidence="1">
    <location>
        <begin position="88"/>
        <end position="141"/>
    </location>
</feature>
<keyword evidence="3" id="KW-1185">Reference proteome</keyword>
<dbReference type="EMBL" id="LUEZ02000056">
    <property type="protein sequence ID" value="RDB20868.1"/>
    <property type="molecule type" value="Genomic_DNA"/>
</dbReference>
<evidence type="ECO:0000313" key="2">
    <source>
        <dbReference type="EMBL" id="RDB20868.1"/>
    </source>
</evidence>
<protein>
    <submittedName>
        <fullName evidence="2">Uncharacterized protein</fullName>
    </submittedName>
</protein>
<reference evidence="2" key="1">
    <citation type="submission" date="2018-04" db="EMBL/GenBank/DDBJ databases">
        <title>Whole genome sequencing of Hypsizygus marmoreus.</title>
        <authorList>
            <person name="Choi I.-G."/>
            <person name="Min B."/>
            <person name="Kim J.-G."/>
            <person name="Kim S."/>
            <person name="Oh Y.-L."/>
            <person name="Kong W.-S."/>
            <person name="Park H."/>
            <person name="Jeong J."/>
            <person name="Song E.-S."/>
        </authorList>
    </citation>
    <scope>NUCLEOTIDE SEQUENCE [LARGE SCALE GENOMIC DNA]</scope>
    <source>
        <strain evidence="2">51987-8</strain>
    </source>
</reference>
<evidence type="ECO:0000256" key="1">
    <source>
        <dbReference type="SAM" id="MobiDB-lite"/>
    </source>
</evidence>
<dbReference type="AlphaFoldDB" id="A0A369JG39"/>
<dbReference type="InParanoid" id="A0A369JG39"/>
<feature type="compositionally biased region" description="Polar residues" evidence="1">
    <location>
        <begin position="89"/>
        <end position="100"/>
    </location>
</feature>
<dbReference type="Proteomes" id="UP000076154">
    <property type="component" value="Unassembled WGS sequence"/>
</dbReference>
<sequence length="261" mass="28586">MFGCVCETHLRLAPPFMSVTQLSKGRHMSVREPSLKLSARTFTPYDRTPERKPRRAALTTSTITSRLFNGGALDSQVTDSQHIRDITGDATTIDLTNSPPKYSLPMPEPDASQASDDNTLVAPGFEDSELEGSQDPQVNGCESPVCTSRGIVSPHETPCLSPHRLEAAHNKHNYTVNVHLTPFEHDIIVSIRKATDAATSELHAHLHSAWLEEHMLRSQLRRKEAHISELVGVIVGHGLEVPLESFAQYPGDPSSPASSES</sequence>
<comment type="caution">
    <text evidence="2">The sequence shown here is derived from an EMBL/GenBank/DDBJ whole genome shotgun (WGS) entry which is preliminary data.</text>
</comment>
<proteinExistence type="predicted"/>
<accession>A0A369JG39</accession>
<gene>
    <name evidence="2" type="ORF">Hypma_012040</name>
</gene>
<organism evidence="2 3">
    <name type="scientific">Hypsizygus marmoreus</name>
    <name type="common">White beech mushroom</name>
    <name type="synonym">Agaricus marmoreus</name>
    <dbReference type="NCBI Taxonomy" id="39966"/>
    <lineage>
        <taxon>Eukaryota</taxon>
        <taxon>Fungi</taxon>
        <taxon>Dikarya</taxon>
        <taxon>Basidiomycota</taxon>
        <taxon>Agaricomycotina</taxon>
        <taxon>Agaricomycetes</taxon>
        <taxon>Agaricomycetidae</taxon>
        <taxon>Agaricales</taxon>
        <taxon>Tricholomatineae</taxon>
        <taxon>Lyophyllaceae</taxon>
        <taxon>Hypsizygus</taxon>
    </lineage>
</organism>
<evidence type="ECO:0000313" key="3">
    <source>
        <dbReference type="Proteomes" id="UP000076154"/>
    </source>
</evidence>
<name>A0A369JG39_HYPMA</name>